<evidence type="ECO:0000256" key="4">
    <source>
        <dbReference type="ARBA" id="ARBA00022741"/>
    </source>
</evidence>
<dbReference type="Gramene" id="OB12G15210.1">
    <property type="protein sequence ID" value="OB12G15210.1"/>
    <property type="gene ID" value="OB12G15210"/>
</dbReference>
<organism evidence="9">
    <name type="scientific">Oryza brachyantha</name>
    <name type="common">malo sina</name>
    <dbReference type="NCBI Taxonomy" id="4533"/>
    <lineage>
        <taxon>Eukaryota</taxon>
        <taxon>Viridiplantae</taxon>
        <taxon>Streptophyta</taxon>
        <taxon>Embryophyta</taxon>
        <taxon>Tracheophyta</taxon>
        <taxon>Spermatophyta</taxon>
        <taxon>Magnoliopsida</taxon>
        <taxon>Liliopsida</taxon>
        <taxon>Poales</taxon>
        <taxon>Poaceae</taxon>
        <taxon>BOP clade</taxon>
        <taxon>Oryzoideae</taxon>
        <taxon>Oryzeae</taxon>
        <taxon>Oryzinae</taxon>
        <taxon>Oryza</taxon>
    </lineage>
</organism>
<keyword evidence="4" id="KW-0547">Nucleotide-binding</keyword>
<dbReference type="Gene3D" id="1.20.5.4130">
    <property type="match status" value="1"/>
</dbReference>
<sequence length="342" mass="39081">MASSEDSGRRCCPWGMHELSSMKSLLEKLDGMEQLDGQAKEWRSQVREMSYDIEDCIDSFMYSTGKNGGSSAGFVHRIVRFLENMRSRFYIAAKINELMVVVNEVNKRCMRYKIDEYGVPDSSYVHRQTVLWALTPQRSNKKYLEVPIPHDTKLFLIVGSNSAHLTQLDLMVRNNLVPRDFDLIRSSIMSCILQDDTSWLKSAITEHVERVTIPSELTALSQLEHLCVPLCTVLPNGIGKLSSLRTLENFDLARNPVDNIKGLGELTNMSDLKLECGTMKWPLDEETMRSSLERLSSLRSLDLRNSNLHFHGLSTLSPSPRHLRRPAPSLWLHVPWDPRMDC</sequence>
<dbReference type="Pfam" id="PF23598">
    <property type="entry name" value="LRR_14"/>
    <property type="match status" value="1"/>
</dbReference>
<feature type="domain" description="Disease resistance R13L4/SHOC-2-like LRR" evidence="8">
    <location>
        <begin position="211"/>
        <end position="325"/>
    </location>
</feature>
<dbReference type="Pfam" id="PF18052">
    <property type="entry name" value="Rx_N"/>
    <property type="match status" value="1"/>
</dbReference>
<dbReference type="AlphaFoldDB" id="J3NC13"/>
<accession>J3NC13</accession>
<name>J3NC13_ORYBR</name>
<proteinExistence type="inferred from homology"/>
<evidence type="ECO:0000256" key="6">
    <source>
        <dbReference type="ARBA" id="ARBA00023054"/>
    </source>
</evidence>
<keyword evidence="3" id="KW-0677">Repeat</keyword>
<evidence type="ECO:0000259" key="7">
    <source>
        <dbReference type="Pfam" id="PF18052"/>
    </source>
</evidence>
<protein>
    <submittedName>
        <fullName evidence="9">Uncharacterized protein</fullName>
    </submittedName>
</protein>
<dbReference type="InterPro" id="IPR055414">
    <property type="entry name" value="LRR_R13L4/SHOC2-like"/>
</dbReference>
<dbReference type="InterPro" id="IPR038005">
    <property type="entry name" value="RX-like_CC"/>
</dbReference>
<dbReference type="Proteomes" id="UP000006038">
    <property type="component" value="Chromosome 12"/>
</dbReference>
<evidence type="ECO:0000259" key="8">
    <source>
        <dbReference type="Pfam" id="PF23598"/>
    </source>
</evidence>
<keyword evidence="5" id="KW-0611">Plant defense</keyword>
<dbReference type="HOGENOM" id="CLU_812276_0_0_1"/>
<feature type="domain" description="Disease resistance N-terminal" evidence="7">
    <location>
        <begin position="17"/>
        <end position="68"/>
    </location>
</feature>
<dbReference type="InterPro" id="IPR041118">
    <property type="entry name" value="Rx_N"/>
</dbReference>
<dbReference type="EnsemblPlants" id="OB12G15210.1">
    <property type="protein sequence ID" value="OB12G15210.1"/>
    <property type="gene ID" value="OB12G15210"/>
</dbReference>
<evidence type="ECO:0000313" key="9">
    <source>
        <dbReference type="EnsemblPlants" id="OB12G15210.1"/>
    </source>
</evidence>
<dbReference type="PANTHER" id="PTHR19338:SF65">
    <property type="entry name" value="OS06G0163900 PROTEIN"/>
    <property type="match status" value="1"/>
</dbReference>
<dbReference type="InterPro" id="IPR032675">
    <property type="entry name" value="LRR_dom_sf"/>
</dbReference>
<evidence type="ECO:0000313" key="10">
    <source>
        <dbReference type="Proteomes" id="UP000006038"/>
    </source>
</evidence>
<keyword evidence="2" id="KW-0433">Leucine-rich repeat</keyword>
<comment type="similarity">
    <text evidence="1">Belongs to the disease resistance NB-LRR family.</text>
</comment>
<evidence type="ECO:0000256" key="3">
    <source>
        <dbReference type="ARBA" id="ARBA00022737"/>
    </source>
</evidence>
<dbReference type="Gene3D" id="3.80.10.10">
    <property type="entry name" value="Ribonuclease Inhibitor"/>
    <property type="match status" value="1"/>
</dbReference>
<dbReference type="GO" id="GO:0000166">
    <property type="term" value="F:nucleotide binding"/>
    <property type="evidence" value="ECO:0007669"/>
    <property type="project" value="UniProtKB-KW"/>
</dbReference>
<dbReference type="CDD" id="cd14798">
    <property type="entry name" value="RX-CC_like"/>
    <property type="match status" value="1"/>
</dbReference>
<dbReference type="SUPFAM" id="SSF52047">
    <property type="entry name" value="RNI-like"/>
    <property type="match status" value="1"/>
</dbReference>
<keyword evidence="6" id="KW-0175">Coiled coil</keyword>
<evidence type="ECO:0000256" key="5">
    <source>
        <dbReference type="ARBA" id="ARBA00022821"/>
    </source>
</evidence>
<reference evidence="9" key="2">
    <citation type="submission" date="2013-04" db="UniProtKB">
        <authorList>
            <consortium name="EnsemblPlants"/>
        </authorList>
    </citation>
    <scope>IDENTIFICATION</scope>
</reference>
<reference evidence="9" key="1">
    <citation type="journal article" date="2013" name="Nat. Commun.">
        <title>Whole-genome sequencing of Oryza brachyantha reveals mechanisms underlying Oryza genome evolution.</title>
        <authorList>
            <person name="Chen J."/>
            <person name="Huang Q."/>
            <person name="Gao D."/>
            <person name="Wang J."/>
            <person name="Lang Y."/>
            <person name="Liu T."/>
            <person name="Li B."/>
            <person name="Bai Z."/>
            <person name="Luis Goicoechea J."/>
            <person name="Liang C."/>
            <person name="Chen C."/>
            <person name="Zhang W."/>
            <person name="Sun S."/>
            <person name="Liao Y."/>
            <person name="Zhang X."/>
            <person name="Yang L."/>
            <person name="Song C."/>
            <person name="Wang M."/>
            <person name="Shi J."/>
            <person name="Liu G."/>
            <person name="Liu J."/>
            <person name="Zhou H."/>
            <person name="Zhou W."/>
            <person name="Yu Q."/>
            <person name="An N."/>
            <person name="Chen Y."/>
            <person name="Cai Q."/>
            <person name="Wang B."/>
            <person name="Liu B."/>
            <person name="Min J."/>
            <person name="Huang Y."/>
            <person name="Wu H."/>
            <person name="Li Z."/>
            <person name="Zhang Y."/>
            <person name="Yin Y."/>
            <person name="Song W."/>
            <person name="Jiang J."/>
            <person name="Jackson S.A."/>
            <person name="Wing R.A."/>
            <person name="Wang J."/>
            <person name="Chen M."/>
        </authorList>
    </citation>
    <scope>NUCLEOTIDE SEQUENCE [LARGE SCALE GENOMIC DNA]</scope>
    <source>
        <strain evidence="9">cv. IRGC 101232</strain>
    </source>
</reference>
<dbReference type="PANTHER" id="PTHR19338">
    <property type="entry name" value="TRANSLOCASE OF INNER MITOCHONDRIAL MEMBRANE 13 HOMOLOG"/>
    <property type="match status" value="1"/>
</dbReference>
<evidence type="ECO:0000256" key="2">
    <source>
        <dbReference type="ARBA" id="ARBA00022614"/>
    </source>
</evidence>
<evidence type="ECO:0000256" key="1">
    <source>
        <dbReference type="ARBA" id="ARBA00008894"/>
    </source>
</evidence>
<dbReference type="GO" id="GO:0006952">
    <property type="term" value="P:defense response"/>
    <property type="evidence" value="ECO:0007669"/>
    <property type="project" value="UniProtKB-KW"/>
</dbReference>
<keyword evidence="10" id="KW-1185">Reference proteome</keyword>